<dbReference type="SUPFAM" id="SSF46689">
    <property type="entry name" value="Homeodomain-like"/>
    <property type="match status" value="1"/>
</dbReference>
<feature type="domain" description="Myb-like" evidence="2">
    <location>
        <begin position="30"/>
        <end position="84"/>
    </location>
</feature>
<evidence type="ECO:0000259" key="2">
    <source>
        <dbReference type="PROSITE" id="PS50090"/>
    </source>
</evidence>
<sequence>MPPKRECNSDTEEDVKTTPKQKKTKTPPSSPSKSKTSWTAEEEYKFREGINGIIKKNLWNELKSDPDMVRRGANGVAEHWKAMFKKMQKA</sequence>
<gene>
    <name evidence="3" type="ORF">IL334_003372</name>
</gene>
<evidence type="ECO:0000313" key="4">
    <source>
        <dbReference type="Proteomes" id="UP001329825"/>
    </source>
</evidence>
<evidence type="ECO:0000256" key="1">
    <source>
        <dbReference type="SAM" id="MobiDB-lite"/>
    </source>
</evidence>
<proteinExistence type="predicted"/>
<feature type="region of interest" description="Disordered" evidence="1">
    <location>
        <begin position="1"/>
        <end position="40"/>
    </location>
</feature>
<dbReference type="Gene3D" id="1.10.10.60">
    <property type="entry name" value="Homeodomain-like"/>
    <property type="match status" value="1"/>
</dbReference>
<name>A0ABZ1CXD1_9TREE</name>
<dbReference type="PROSITE" id="PS50090">
    <property type="entry name" value="MYB_LIKE"/>
    <property type="match status" value="1"/>
</dbReference>
<dbReference type="Proteomes" id="UP001329825">
    <property type="component" value="Chromosome 4"/>
</dbReference>
<keyword evidence="4" id="KW-1185">Reference proteome</keyword>
<dbReference type="GeneID" id="87955503"/>
<dbReference type="InterPro" id="IPR001005">
    <property type="entry name" value="SANT/Myb"/>
</dbReference>
<evidence type="ECO:0000313" key="3">
    <source>
        <dbReference type="EMBL" id="WRT66416.1"/>
    </source>
</evidence>
<dbReference type="EMBL" id="CP141884">
    <property type="protein sequence ID" value="WRT66416.1"/>
    <property type="molecule type" value="Genomic_DNA"/>
</dbReference>
<dbReference type="RefSeq" id="XP_062791156.1">
    <property type="nucleotide sequence ID" value="XM_062935105.1"/>
</dbReference>
<dbReference type="InterPro" id="IPR009057">
    <property type="entry name" value="Homeodomain-like_sf"/>
</dbReference>
<organism evidence="3 4">
    <name type="scientific">Kwoniella shivajii</name>
    <dbReference type="NCBI Taxonomy" id="564305"/>
    <lineage>
        <taxon>Eukaryota</taxon>
        <taxon>Fungi</taxon>
        <taxon>Dikarya</taxon>
        <taxon>Basidiomycota</taxon>
        <taxon>Agaricomycotina</taxon>
        <taxon>Tremellomycetes</taxon>
        <taxon>Tremellales</taxon>
        <taxon>Cryptococcaceae</taxon>
        <taxon>Kwoniella</taxon>
    </lineage>
</organism>
<protein>
    <recommendedName>
        <fullName evidence="2">Myb-like domain-containing protein</fullName>
    </recommendedName>
</protein>
<reference evidence="3 4" key="1">
    <citation type="submission" date="2024-01" db="EMBL/GenBank/DDBJ databases">
        <title>Comparative genomics of Cryptococcus and Kwoniella reveals pathogenesis evolution and contrasting modes of karyotype evolution via chromosome fusion or intercentromeric recombination.</title>
        <authorList>
            <person name="Coelho M.A."/>
            <person name="David-Palma M."/>
            <person name="Shea T."/>
            <person name="Bowers K."/>
            <person name="McGinley-Smith S."/>
            <person name="Mohammad A.W."/>
            <person name="Gnirke A."/>
            <person name="Yurkov A.M."/>
            <person name="Nowrousian M."/>
            <person name="Sun S."/>
            <person name="Cuomo C.A."/>
            <person name="Heitman J."/>
        </authorList>
    </citation>
    <scope>NUCLEOTIDE SEQUENCE [LARGE SCALE GENOMIC DNA]</scope>
    <source>
        <strain evidence="3">CBS 11374</strain>
    </source>
</reference>
<accession>A0ABZ1CXD1</accession>